<proteinExistence type="inferred from homology"/>
<organism evidence="4 5">
    <name type="scientific">Pontibacter korlensis</name>
    <dbReference type="NCBI Taxonomy" id="400092"/>
    <lineage>
        <taxon>Bacteria</taxon>
        <taxon>Pseudomonadati</taxon>
        <taxon>Bacteroidota</taxon>
        <taxon>Cytophagia</taxon>
        <taxon>Cytophagales</taxon>
        <taxon>Hymenobacteraceae</taxon>
        <taxon>Pontibacter</taxon>
    </lineage>
</organism>
<keyword evidence="2" id="KW-0560">Oxidoreductase</keyword>
<dbReference type="SUPFAM" id="SSF52833">
    <property type="entry name" value="Thioredoxin-like"/>
    <property type="match status" value="1"/>
</dbReference>
<dbReference type="EMBL" id="CP009621">
    <property type="protein sequence ID" value="AKD05787.1"/>
    <property type="molecule type" value="Genomic_DNA"/>
</dbReference>
<dbReference type="Pfam" id="PF03960">
    <property type="entry name" value="ArsC"/>
    <property type="match status" value="1"/>
</dbReference>
<evidence type="ECO:0000256" key="2">
    <source>
        <dbReference type="ARBA" id="ARBA00023002"/>
    </source>
</evidence>
<dbReference type="InterPro" id="IPR036249">
    <property type="entry name" value="Thioredoxin-like_sf"/>
</dbReference>
<name>A0A0E3UZ78_9BACT</name>
<dbReference type="InterPro" id="IPR006660">
    <property type="entry name" value="Arsenate_reductase-like"/>
</dbReference>
<evidence type="ECO:0000256" key="3">
    <source>
        <dbReference type="PROSITE-ProRule" id="PRU01282"/>
    </source>
</evidence>
<dbReference type="Proteomes" id="UP000033109">
    <property type="component" value="Chromosome"/>
</dbReference>
<dbReference type="RefSeq" id="WP_046314607.1">
    <property type="nucleotide sequence ID" value="NZ_CBCSCY010000006.1"/>
</dbReference>
<sequence length="113" mass="13035">MLKIYHNNRCSKSRQTLALLNEAGQEVEVIEYLKTPPTAEELRDILKKLNMKPVQLLRKGEAVYKEQFNGKQLSDDEWIQVMVENPVLIERPIVVKDNKAVLGRPPENVQVLL</sequence>
<evidence type="ECO:0000313" key="5">
    <source>
        <dbReference type="Proteomes" id="UP000033109"/>
    </source>
</evidence>
<gene>
    <name evidence="4" type="ORF">PKOR_17075</name>
</gene>
<evidence type="ECO:0000256" key="1">
    <source>
        <dbReference type="ARBA" id="ARBA00007198"/>
    </source>
</evidence>
<dbReference type="CDD" id="cd03034">
    <property type="entry name" value="ArsC_ArsC"/>
    <property type="match status" value="1"/>
</dbReference>
<dbReference type="STRING" id="400092.PKOR_17075"/>
<comment type="similarity">
    <text evidence="1 3">Belongs to the ArsC family.</text>
</comment>
<dbReference type="OrthoDB" id="9808142at2"/>
<dbReference type="InterPro" id="IPR006659">
    <property type="entry name" value="Arsenate_reductase"/>
</dbReference>
<dbReference type="PANTHER" id="PTHR30041:SF4">
    <property type="entry name" value="ARSENATE REDUCTASE"/>
    <property type="match status" value="1"/>
</dbReference>
<dbReference type="AlphaFoldDB" id="A0A0E3UZ78"/>
<dbReference type="PANTHER" id="PTHR30041">
    <property type="entry name" value="ARSENATE REDUCTASE"/>
    <property type="match status" value="1"/>
</dbReference>
<keyword evidence="5" id="KW-1185">Reference proteome</keyword>
<dbReference type="PROSITE" id="PS51353">
    <property type="entry name" value="ARSC"/>
    <property type="match status" value="1"/>
</dbReference>
<dbReference type="HOGENOM" id="CLU_116644_0_1_10"/>
<reference evidence="4 5" key="1">
    <citation type="journal article" date="2015" name="Sci. Rep.">
        <title>Unraveling adaptation of Pontibacter korlensis to radiation and infertility in desert through complete genome and comparative transcriptomic analysis.</title>
        <authorList>
            <person name="Dai J."/>
            <person name="Dai W."/>
            <person name="Qiu C."/>
            <person name="Yang Z."/>
            <person name="Zhang Y."/>
            <person name="Zhou M."/>
            <person name="Zhang L."/>
            <person name="Fang C."/>
            <person name="Gao Q."/>
            <person name="Yang Q."/>
            <person name="Li X."/>
            <person name="Wang Z."/>
            <person name="Wang Z."/>
            <person name="Jia Z."/>
            <person name="Chen X."/>
        </authorList>
    </citation>
    <scope>NUCLEOTIDE SEQUENCE [LARGE SCALE GENOMIC DNA]</scope>
    <source>
        <strain evidence="4 5">X14-1T</strain>
    </source>
</reference>
<dbReference type="NCBIfam" id="TIGR00014">
    <property type="entry name" value="arsC"/>
    <property type="match status" value="1"/>
</dbReference>
<protein>
    <submittedName>
        <fullName evidence="4">Arsenate reductase</fullName>
    </submittedName>
</protein>
<dbReference type="PATRIC" id="fig|400092.3.peg.3742"/>
<dbReference type="GO" id="GO:0008794">
    <property type="term" value="F:arsenate reductase (glutaredoxin) activity"/>
    <property type="evidence" value="ECO:0007669"/>
    <property type="project" value="InterPro"/>
</dbReference>
<dbReference type="Gene3D" id="3.40.30.10">
    <property type="entry name" value="Glutaredoxin"/>
    <property type="match status" value="1"/>
</dbReference>
<dbReference type="KEGG" id="pko:PKOR_17075"/>
<accession>A0A0E3UZ78</accession>
<evidence type="ECO:0000313" key="4">
    <source>
        <dbReference type="EMBL" id="AKD05787.1"/>
    </source>
</evidence>